<evidence type="ECO:0000259" key="4">
    <source>
        <dbReference type="PROSITE" id="PS51352"/>
    </source>
</evidence>
<comment type="caution">
    <text evidence="5">The sequence shown here is derived from an EMBL/GenBank/DDBJ whole genome shotgun (WGS) entry which is preliminary data.</text>
</comment>
<dbReference type="PANTHER" id="PTHR15337:SF11">
    <property type="entry name" value="THIOREDOXIN DOMAIN-CONTAINING PROTEIN"/>
    <property type="match status" value="1"/>
</dbReference>
<accession>A0A062V3Y0</accession>
<comment type="similarity">
    <text evidence="1">Belongs to the glutaredoxin family.</text>
</comment>
<name>A0A062V3Y0_9EURY</name>
<dbReference type="OrthoDB" id="146841at2157"/>
<keyword evidence="2" id="KW-0732">Signal</keyword>
<dbReference type="Proteomes" id="UP000027153">
    <property type="component" value="Unassembled WGS sequence"/>
</dbReference>
<dbReference type="Pfam" id="PF13098">
    <property type="entry name" value="Thioredoxin_2"/>
    <property type="match status" value="1"/>
</dbReference>
<keyword evidence="3" id="KW-0813">Transport</keyword>
<dbReference type="RefSeq" id="WP_048092147.1">
    <property type="nucleotide sequence ID" value="NZ_JMIY01000007.1"/>
</dbReference>
<dbReference type="InterPro" id="IPR036249">
    <property type="entry name" value="Thioredoxin-like_sf"/>
</dbReference>
<reference evidence="5 6" key="1">
    <citation type="journal article" date="2013" name="Nature">
        <title>Anaerobic oxidation of methane coupled to nitrate reduction in a novel archaeal lineage.</title>
        <authorList>
            <person name="Haroon M.F."/>
            <person name="Hu S."/>
            <person name="Shi Y."/>
            <person name="Imelfort M."/>
            <person name="Keller J."/>
            <person name="Hugenholtz P."/>
            <person name="Yuan Z."/>
            <person name="Tyson G.W."/>
        </authorList>
    </citation>
    <scope>NUCLEOTIDE SEQUENCE [LARGE SCALE GENOMIC DNA]</scope>
    <source>
        <strain evidence="5 6">ANME-2d</strain>
    </source>
</reference>
<protein>
    <submittedName>
        <fullName evidence="5">Thiol:disulfide interchange protein</fullName>
    </submittedName>
</protein>
<evidence type="ECO:0000313" key="6">
    <source>
        <dbReference type="Proteomes" id="UP000027153"/>
    </source>
</evidence>
<proteinExistence type="inferred from homology"/>
<keyword evidence="6" id="KW-1185">Reference proteome</keyword>
<dbReference type="PANTHER" id="PTHR15337">
    <property type="entry name" value="ANTERIOR GRADIENT PROTEIN-RELATED"/>
    <property type="match status" value="1"/>
</dbReference>
<organism evidence="5 6">
    <name type="scientific">Candidatus Methanoperedens nitratireducens</name>
    <dbReference type="NCBI Taxonomy" id="1392998"/>
    <lineage>
        <taxon>Archaea</taxon>
        <taxon>Methanobacteriati</taxon>
        <taxon>Methanobacteriota</taxon>
        <taxon>Stenosarchaea group</taxon>
        <taxon>Methanomicrobia</taxon>
        <taxon>Methanosarcinales</taxon>
        <taxon>ANME-2 cluster</taxon>
        <taxon>Candidatus Methanoperedentaceae</taxon>
        <taxon>Candidatus Methanoperedens</taxon>
    </lineage>
</organism>
<dbReference type="AlphaFoldDB" id="A0A062V3Y0"/>
<evidence type="ECO:0000256" key="2">
    <source>
        <dbReference type="ARBA" id="ARBA00022729"/>
    </source>
</evidence>
<evidence type="ECO:0000313" key="5">
    <source>
        <dbReference type="EMBL" id="KCZ70504.1"/>
    </source>
</evidence>
<sequence length="157" mass="18025">MRTRKLMSILVLVLIIAFAYTSYNISLTDFKLSDTNNTYLGGLIWSRSLDKGLQAAQQEDKPLMVYFWAVWCQFCKQFESETLSNPEVNSILKEDYILVAMDLDIDREVARRYGVSFPPHMLFLDASGNVLERILGAVNADYFLPRLINVRDKISNS</sequence>
<evidence type="ECO:0000256" key="3">
    <source>
        <dbReference type="ARBA" id="ARBA00022982"/>
    </source>
</evidence>
<gene>
    <name evidence="5" type="ORF">ANME2D_02524</name>
</gene>
<dbReference type="Gene3D" id="3.40.30.10">
    <property type="entry name" value="Glutaredoxin"/>
    <property type="match status" value="1"/>
</dbReference>
<dbReference type="SUPFAM" id="SSF52833">
    <property type="entry name" value="Thioredoxin-like"/>
    <property type="match status" value="1"/>
</dbReference>
<dbReference type="EMBL" id="JMIY01000007">
    <property type="protein sequence ID" value="KCZ70504.1"/>
    <property type="molecule type" value="Genomic_DNA"/>
</dbReference>
<keyword evidence="3" id="KW-0249">Electron transport</keyword>
<dbReference type="PROSITE" id="PS51352">
    <property type="entry name" value="THIOREDOXIN_2"/>
    <property type="match status" value="1"/>
</dbReference>
<dbReference type="InterPro" id="IPR012336">
    <property type="entry name" value="Thioredoxin-like_fold"/>
</dbReference>
<dbReference type="InterPro" id="IPR013766">
    <property type="entry name" value="Thioredoxin_domain"/>
</dbReference>
<evidence type="ECO:0000256" key="1">
    <source>
        <dbReference type="ARBA" id="ARBA00007787"/>
    </source>
</evidence>
<dbReference type="InterPro" id="IPR051099">
    <property type="entry name" value="AGR/TXD"/>
</dbReference>
<feature type="domain" description="Thioredoxin" evidence="4">
    <location>
        <begin position="21"/>
        <end position="152"/>
    </location>
</feature>